<dbReference type="EMBL" id="PJQD01000035">
    <property type="protein sequence ID" value="POY73757.1"/>
    <property type="molecule type" value="Genomic_DNA"/>
</dbReference>
<dbReference type="OrthoDB" id="10277134at2759"/>
<reference evidence="1 2" key="1">
    <citation type="journal article" date="2018" name="Front. Microbiol.">
        <title>Prospects for Fungal Bioremediation of Acidic Radioactive Waste Sites: Characterization and Genome Sequence of Rhodotorula taiwanensis MD1149.</title>
        <authorList>
            <person name="Tkavc R."/>
            <person name="Matrosova V.Y."/>
            <person name="Grichenko O.E."/>
            <person name="Gostincar C."/>
            <person name="Volpe R.P."/>
            <person name="Klimenkova P."/>
            <person name="Gaidamakova E.K."/>
            <person name="Zhou C.E."/>
            <person name="Stewart B.J."/>
            <person name="Lyman M.G."/>
            <person name="Malfatti S.A."/>
            <person name="Rubinfeld B."/>
            <person name="Courtot M."/>
            <person name="Singh J."/>
            <person name="Dalgard C.L."/>
            <person name="Hamilton T."/>
            <person name="Frey K.G."/>
            <person name="Gunde-Cimerman N."/>
            <person name="Dugan L."/>
            <person name="Daly M.J."/>
        </authorList>
    </citation>
    <scope>NUCLEOTIDE SEQUENCE [LARGE SCALE GENOMIC DNA]</scope>
    <source>
        <strain evidence="1 2">MD1149</strain>
    </source>
</reference>
<gene>
    <name evidence="1" type="ORF">BMF94_3295</name>
</gene>
<evidence type="ECO:0000313" key="1">
    <source>
        <dbReference type="EMBL" id="POY73757.1"/>
    </source>
</evidence>
<comment type="caution">
    <text evidence="1">The sequence shown here is derived from an EMBL/GenBank/DDBJ whole genome shotgun (WGS) entry which is preliminary data.</text>
</comment>
<evidence type="ECO:0000313" key="2">
    <source>
        <dbReference type="Proteomes" id="UP000237144"/>
    </source>
</evidence>
<sequence>MLDRLPADLLERVVDAMSHSIWTRKAALDRLGLVSTSYRRATASISTKIVCVDRASATSIIKKWPATRRRQVTTLLVGSFEPKAKVSLPGTSHAQGVHQLLAVLPNVKDLYLRKVDLGPDRTQLSILDWYHGTAPPRLLDFCLNAENPFQKCLSLSMRAMRVKYFNSIDPNTATLFNRLLSRDCLPHLELLRLSGQSLPACTKAFLDSLRAIQVDLSPDLEYHVEEGGAFFETSTPILFAMDPPPGASFAGLIADHLRYLEIQTSEIPLLNTTRLPEIKRIFCTIVSDEASLSDDRAPLEAKRHELEQYLEAAAAVGHASPVHVTHDCPATYEFVQSAFLQHRGIGNDNA</sequence>
<keyword evidence="2" id="KW-1185">Reference proteome</keyword>
<dbReference type="AlphaFoldDB" id="A0A2S5BAH2"/>
<protein>
    <submittedName>
        <fullName evidence="1">Uncharacterized protein</fullName>
    </submittedName>
</protein>
<dbReference type="Proteomes" id="UP000237144">
    <property type="component" value="Unassembled WGS sequence"/>
</dbReference>
<accession>A0A2S5BAH2</accession>
<proteinExistence type="predicted"/>
<name>A0A2S5BAH2_9BASI</name>
<organism evidence="1 2">
    <name type="scientific">Rhodotorula taiwanensis</name>
    <dbReference type="NCBI Taxonomy" id="741276"/>
    <lineage>
        <taxon>Eukaryota</taxon>
        <taxon>Fungi</taxon>
        <taxon>Dikarya</taxon>
        <taxon>Basidiomycota</taxon>
        <taxon>Pucciniomycotina</taxon>
        <taxon>Microbotryomycetes</taxon>
        <taxon>Sporidiobolales</taxon>
        <taxon>Sporidiobolaceae</taxon>
        <taxon>Rhodotorula</taxon>
    </lineage>
</organism>